<organism evidence="4 5">
    <name type="scientific">Neonectria magnoliae</name>
    <dbReference type="NCBI Taxonomy" id="2732573"/>
    <lineage>
        <taxon>Eukaryota</taxon>
        <taxon>Fungi</taxon>
        <taxon>Dikarya</taxon>
        <taxon>Ascomycota</taxon>
        <taxon>Pezizomycotina</taxon>
        <taxon>Sordariomycetes</taxon>
        <taxon>Hypocreomycetidae</taxon>
        <taxon>Hypocreales</taxon>
        <taxon>Nectriaceae</taxon>
        <taxon>Neonectria</taxon>
    </lineage>
</organism>
<keyword evidence="2 3" id="KW-0040">ANK repeat</keyword>
<dbReference type="EMBL" id="JAZAVK010000030">
    <property type="protein sequence ID" value="KAK7429323.1"/>
    <property type="molecule type" value="Genomic_DNA"/>
</dbReference>
<gene>
    <name evidence="4" type="ORF">QQZ08_004135</name>
</gene>
<dbReference type="Pfam" id="PF00023">
    <property type="entry name" value="Ank"/>
    <property type="match status" value="1"/>
</dbReference>
<evidence type="ECO:0008006" key="6">
    <source>
        <dbReference type="Google" id="ProtNLM"/>
    </source>
</evidence>
<dbReference type="Pfam" id="PF12796">
    <property type="entry name" value="Ank_2"/>
    <property type="match status" value="1"/>
</dbReference>
<proteinExistence type="predicted"/>
<sequence length="733" mass="80360">MDPCGLPLDILYEIARYLPFSSVANWVLTNRRHYEVINQVLYMKLPRKASRVTKMRHDNAAEPRFRGLVLAWAASCGNVATVKNILALEKMGPWINEPVLGRGCSGGLRPLGSYGMTPMHQAARRGHIEIIDLLANFGADVDATVAEDVLRPIHFARSADVVKALVRHGSSIDPLCDSRAPLTYQISSNRRLDVVKCLVDLGCKIDTVTPDATSAAHEATRLGMLSVLKWLFDAGLDVTHPTPPGGSLIYHAIYHLKAKSPGLALKFVSTLLEHGAPAHGGKMQLNGPHAQETFQTNLYLAITIPHAQTLSNLLIAHGAELETKCWMRNDDGSSSTKPFFPSESEREPVTPVTHLLLNASISPELHAEDKLRTVSIFLKYGAKIDTGFQGSSLLNYFLNRSRGQSLLKVVQFMLDHGADMNSPFELGWVTRRPIHIFLTNPAWLNRSHRVSPKAASSVLERLLQRGTDPNMPDSGGTTPLTSACCMPVDGYARETIKLLLKYGAKVETPTTDGLNTLHCILGGYSRLFPESADRFHVILNRAPAASIGIDALNKNGMTPLARLASLILDKASRAEAASDHALLRKRMMTMLIRSGANVHAKQIGNTQKPFLAGATPLHFACYNWDPVALELLLDKGACEDVNLLTDTGFTPLMILVTAAIEKVVKRNEVVLMKQLLLGAGADPTVQNAEGKTAWDLWTGRETSGKDWVWEPVMKDLEVKRNLPQKSDDHMGLA</sequence>
<feature type="repeat" description="ANK" evidence="3">
    <location>
        <begin position="114"/>
        <end position="146"/>
    </location>
</feature>
<name>A0ABR1I6W4_9HYPO</name>
<dbReference type="InterPro" id="IPR050745">
    <property type="entry name" value="Multifunctional_regulatory"/>
</dbReference>
<dbReference type="InterPro" id="IPR036770">
    <property type="entry name" value="Ankyrin_rpt-contain_sf"/>
</dbReference>
<feature type="repeat" description="ANK" evidence="3">
    <location>
        <begin position="612"/>
        <end position="637"/>
    </location>
</feature>
<evidence type="ECO:0000256" key="1">
    <source>
        <dbReference type="ARBA" id="ARBA00022737"/>
    </source>
</evidence>
<dbReference type="SMART" id="SM00248">
    <property type="entry name" value="ANK"/>
    <property type="match status" value="9"/>
</dbReference>
<dbReference type="Gene3D" id="1.25.40.20">
    <property type="entry name" value="Ankyrin repeat-containing domain"/>
    <property type="match status" value="4"/>
</dbReference>
<dbReference type="SUPFAM" id="SSF48403">
    <property type="entry name" value="Ankyrin repeat"/>
    <property type="match status" value="2"/>
</dbReference>
<evidence type="ECO:0000256" key="3">
    <source>
        <dbReference type="PROSITE-ProRule" id="PRU00023"/>
    </source>
</evidence>
<evidence type="ECO:0000256" key="2">
    <source>
        <dbReference type="ARBA" id="ARBA00023043"/>
    </source>
</evidence>
<evidence type="ECO:0000313" key="5">
    <source>
        <dbReference type="Proteomes" id="UP001498421"/>
    </source>
</evidence>
<reference evidence="4 5" key="1">
    <citation type="journal article" date="2025" name="Microbiol. Resour. Announc.">
        <title>Draft genome sequences for Neonectria magnoliae and Neonectria punicea, canker pathogens of Liriodendron tulipifera and Acer saccharum in West Virginia.</title>
        <authorList>
            <person name="Petronek H.M."/>
            <person name="Kasson M.T."/>
            <person name="Metheny A.M."/>
            <person name="Stauder C.M."/>
            <person name="Lovett B."/>
            <person name="Lynch S.C."/>
            <person name="Garnas J.R."/>
            <person name="Kasson L.R."/>
            <person name="Stajich J.E."/>
        </authorList>
    </citation>
    <scope>NUCLEOTIDE SEQUENCE [LARGE SCALE GENOMIC DNA]</scope>
    <source>
        <strain evidence="4 5">NRRL 64651</strain>
    </source>
</reference>
<dbReference type="PROSITE" id="PS50088">
    <property type="entry name" value="ANK_REPEAT"/>
    <property type="match status" value="2"/>
</dbReference>
<dbReference type="PRINTS" id="PR01415">
    <property type="entry name" value="ANKYRIN"/>
</dbReference>
<dbReference type="InterPro" id="IPR002110">
    <property type="entry name" value="Ankyrin_rpt"/>
</dbReference>
<comment type="caution">
    <text evidence="4">The sequence shown here is derived from an EMBL/GenBank/DDBJ whole genome shotgun (WGS) entry which is preliminary data.</text>
</comment>
<evidence type="ECO:0000313" key="4">
    <source>
        <dbReference type="EMBL" id="KAK7429323.1"/>
    </source>
</evidence>
<dbReference type="PANTHER" id="PTHR24189">
    <property type="entry name" value="MYOTROPHIN"/>
    <property type="match status" value="1"/>
</dbReference>
<keyword evidence="5" id="KW-1185">Reference proteome</keyword>
<keyword evidence="1" id="KW-0677">Repeat</keyword>
<dbReference type="PROSITE" id="PS50297">
    <property type="entry name" value="ANK_REP_REGION"/>
    <property type="match status" value="2"/>
</dbReference>
<protein>
    <recommendedName>
        <fullName evidence="6">Ankyrin</fullName>
    </recommendedName>
</protein>
<accession>A0ABR1I6W4</accession>
<dbReference type="Proteomes" id="UP001498421">
    <property type="component" value="Unassembled WGS sequence"/>
</dbReference>